<dbReference type="GeneID" id="5235333"/>
<proteinExistence type="predicted"/>
<evidence type="ECO:0000313" key="3">
    <source>
        <dbReference type="Proteomes" id="UP000001996"/>
    </source>
</evidence>
<sequence>MMDNRNAITTTSNISISNNSNNSNNTTNTNTTSTTKSFSSSSSSSCSSRSTTTTTTTCTNDNNITSDSNKNDHASDTIYFHSTQMQSIHETVVEQETIRERQKQSLSALRSLSYLEAENDKPANNLIIKSTSHRKQGIRNLTTPRTTRASNRRASTEPKMKKKGKNQSMSKLVRENYSVNGHINNYGVSNPDQSRIDQFCARLATDTLTIYMQRNRLHCDALNEKVLISREEWYQALKSVKLQFPSKVIHVKAKRDSLDTPKLRIELEQEIEIKEEEEEVEEYDKGCFENIDTKSLWDKAMIHRPLSHNEIKWLYNEGM</sequence>
<evidence type="ECO:0000313" key="2">
    <source>
        <dbReference type="EMBL" id="EDK42490.1"/>
    </source>
</evidence>
<gene>
    <name evidence="2" type="ORF">LELG_00668</name>
</gene>
<dbReference type="InParanoid" id="A5DTI2"/>
<reference evidence="2 3" key="1">
    <citation type="journal article" date="2009" name="Nature">
        <title>Evolution of pathogenicity and sexual reproduction in eight Candida genomes.</title>
        <authorList>
            <person name="Butler G."/>
            <person name="Rasmussen M.D."/>
            <person name="Lin M.F."/>
            <person name="Santos M.A."/>
            <person name="Sakthikumar S."/>
            <person name="Munro C.A."/>
            <person name="Rheinbay E."/>
            <person name="Grabherr M."/>
            <person name="Forche A."/>
            <person name="Reedy J.L."/>
            <person name="Agrafioti I."/>
            <person name="Arnaud M.B."/>
            <person name="Bates S."/>
            <person name="Brown A.J."/>
            <person name="Brunke S."/>
            <person name="Costanzo M.C."/>
            <person name="Fitzpatrick D.A."/>
            <person name="de Groot P.W."/>
            <person name="Harris D."/>
            <person name="Hoyer L.L."/>
            <person name="Hube B."/>
            <person name="Klis F.M."/>
            <person name="Kodira C."/>
            <person name="Lennard N."/>
            <person name="Logue M.E."/>
            <person name="Martin R."/>
            <person name="Neiman A.M."/>
            <person name="Nikolaou E."/>
            <person name="Quail M.A."/>
            <person name="Quinn J."/>
            <person name="Santos M.C."/>
            <person name="Schmitzberger F.F."/>
            <person name="Sherlock G."/>
            <person name="Shah P."/>
            <person name="Silverstein K.A."/>
            <person name="Skrzypek M.S."/>
            <person name="Soll D."/>
            <person name="Staggs R."/>
            <person name="Stansfield I."/>
            <person name="Stumpf M.P."/>
            <person name="Sudbery P.E."/>
            <person name="Srikantha T."/>
            <person name="Zeng Q."/>
            <person name="Berman J."/>
            <person name="Berriman M."/>
            <person name="Heitman J."/>
            <person name="Gow N.A."/>
            <person name="Lorenz M.C."/>
            <person name="Birren B.W."/>
            <person name="Kellis M."/>
            <person name="Cuomo C.A."/>
        </authorList>
    </citation>
    <scope>NUCLEOTIDE SEQUENCE [LARGE SCALE GENOMIC DNA]</scope>
    <source>
        <strain evidence="3">ATCC 11503 / BCRC 21390 / CBS 2605 / JCM 1781 / NBRC 1676 / NRRL YB-4239</strain>
    </source>
</reference>
<keyword evidence="3" id="KW-1185">Reference proteome</keyword>
<feature type="compositionally biased region" description="Low complexity" evidence="1">
    <location>
        <begin position="1"/>
        <end position="68"/>
    </location>
</feature>
<name>A5DTI2_LODEL</name>
<dbReference type="EMBL" id="CH981524">
    <property type="protein sequence ID" value="EDK42490.1"/>
    <property type="molecule type" value="Genomic_DNA"/>
</dbReference>
<feature type="region of interest" description="Disordered" evidence="1">
    <location>
        <begin position="1"/>
        <end position="72"/>
    </location>
</feature>
<dbReference type="HOGENOM" id="CLU_871750_0_0_1"/>
<accession>A5DTI2</accession>
<dbReference type="VEuPathDB" id="FungiDB:LELG_00668"/>
<feature type="region of interest" description="Disordered" evidence="1">
    <location>
        <begin position="133"/>
        <end position="169"/>
    </location>
</feature>
<feature type="compositionally biased region" description="Low complexity" evidence="1">
    <location>
        <begin position="142"/>
        <end position="153"/>
    </location>
</feature>
<dbReference type="KEGG" id="lel:PVL30_000643"/>
<evidence type="ECO:0000256" key="1">
    <source>
        <dbReference type="SAM" id="MobiDB-lite"/>
    </source>
</evidence>
<organism evidence="2 3">
    <name type="scientific">Lodderomyces elongisporus (strain ATCC 11503 / CBS 2605 / JCM 1781 / NBRC 1676 / NRRL YB-4239)</name>
    <name type="common">Yeast</name>
    <name type="synonym">Saccharomyces elongisporus</name>
    <dbReference type="NCBI Taxonomy" id="379508"/>
    <lineage>
        <taxon>Eukaryota</taxon>
        <taxon>Fungi</taxon>
        <taxon>Dikarya</taxon>
        <taxon>Ascomycota</taxon>
        <taxon>Saccharomycotina</taxon>
        <taxon>Pichiomycetes</taxon>
        <taxon>Debaryomycetaceae</taxon>
        <taxon>Candida/Lodderomyces clade</taxon>
        <taxon>Lodderomyces</taxon>
    </lineage>
</organism>
<dbReference type="AlphaFoldDB" id="A5DTI2"/>
<dbReference type="OrthoDB" id="5349119at2759"/>
<dbReference type="Proteomes" id="UP000001996">
    <property type="component" value="Unassembled WGS sequence"/>
</dbReference>
<protein>
    <submittedName>
        <fullName evidence="2">Uncharacterized protein</fullName>
    </submittedName>
</protein>